<sequence length="116" mass="12034">MRKVGDAVIAADSALGIVFGLAVEFLRGAAASGATICQRLAEQRSEPSKLLAATPGDSPITQRCADIRDGLVDAPVSHADLAACITGVWVGGTHLGYIWADPIASSLLADYRITKK</sequence>
<proteinExistence type="predicted"/>
<protein>
    <submittedName>
        <fullName evidence="1">Uncharacterized protein</fullName>
    </submittedName>
</protein>
<reference evidence="1 2" key="1">
    <citation type="submission" date="2016-11" db="EMBL/GenBank/DDBJ databases">
        <authorList>
            <consortium name="Pathogen Informatics"/>
        </authorList>
    </citation>
    <scope>NUCLEOTIDE SEQUENCE [LARGE SCALE GENOMIC DNA]</scope>
    <source>
        <strain evidence="1 2">911</strain>
    </source>
</reference>
<dbReference type="Proteomes" id="UP000190074">
    <property type="component" value="Unassembled WGS sequence"/>
</dbReference>
<dbReference type="RefSeq" id="WP_079636168.1">
    <property type="nucleotide sequence ID" value="NZ_FVMM01000001.1"/>
</dbReference>
<dbReference type="AlphaFoldDB" id="A0A1U0QMB1"/>
<accession>A0A1U0QMB1</accession>
<evidence type="ECO:0000313" key="1">
    <source>
        <dbReference type="EMBL" id="SKL38266.1"/>
    </source>
</evidence>
<gene>
    <name evidence="1" type="ORF">SAMEA2259716_00330</name>
</gene>
<organism evidence="1 2">
    <name type="scientific">Mycobacteroides abscessus subsp. massiliense</name>
    <dbReference type="NCBI Taxonomy" id="1962118"/>
    <lineage>
        <taxon>Bacteria</taxon>
        <taxon>Bacillati</taxon>
        <taxon>Actinomycetota</taxon>
        <taxon>Actinomycetes</taxon>
        <taxon>Mycobacteriales</taxon>
        <taxon>Mycobacteriaceae</taxon>
        <taxon>Mycobacteroides</taxon>
        <taxon>Mycobacteroides abscessus</taxon>
    </lineage>
</organism>
<dbReference type="EMBL" id="FVGW01000001">
    <property type="protein sequence ID" value="SKL38266.1"/>
    <property type="molecule type" value="Genomic_DNA"/>
</dbReference>
<name>A0A1U0QMB1_9MYCO</name>
<evidence type="ECO:0000313" key="2">
    <source>
        <dbReference type="Proteomes" id="UP000190074"/>
    </source>
</evidence>